<dbReference type="Pfam" id="PF11753">
    <property type="entry name" value="DUF3310"/>
    <property type="match status" value="1"/>
</dbReference>
<comment type="caution">
    <text evidence="1">The sequence shown here is derived from an EMBL/GenBank/DDBJ whole genome shotgun (WGS) entry which is preliminary data.</text>
</comment>
<evidence type="ECO:0000313" key="1">
    <source>
        <dbReference type="EMBL" id="MCS5737567.1"/>
    </source>
</evidence>
<evidence type="ECO:0000313" key="2">
    <source>
        <dbReference type="Proteomes" id="UP001165586"/>
    </source>
</evidence>
<dbReference type="RefSeq" id="WP_259543996.1">
    <property type="nucleotide sequence ID" value="NZ_JANLCJ010000829.1"/>
</dbReference>
<dbReference type="EMBL" id="JANLCJ010000829">
    <property type="protein sequence ID" value="MCS5737567.1"/>
    <property type="molecule type" value="Genomic_DNA"/>
</dbReference>
<keyword evidence="2" id="KW-1185">Reference proteome</keyword>
<dbReference type="Proteomes" id="UP001165586">
    <property type="component" value="Unassembled WGS sequence"/>
</dbReference>
<proteinExistence type="predicted"/>
<feature type="non-terminal residue" evidence="1">
    <location>
        <position position="1"/>
    </location>
</feature>
<accession>A0ABT2HCA3</accession>
<organism evidence="1 2">
    <name type="scientific">Herbiconiux daphne</name>
    <dbReference type="NCBI Taxonomy" id="2970914"/>
    <lineage>
        <taxon>Bacteria</taxon>
        <taxon>Bacillati</taxon>
        <taxon>Actinomycetota</taxon>
        <taxon>Actinomycetes</taxon>
        <taxon>Micrococcales</taxon>
        <taxon>Microbacteriaceae</taxon>
        <taxon>Herbiconiux</taxon>
    </lineage>
</organism>
<reference evidence="1" key="1">
    <citation type="submission" date="2022-08" db="EMBL/GenBank/DDBJ databases">
        <authorList>
            <person name="Deng Y."/>
            <person name="Han X.-F."/>
            <person name="Zhang Y.-Q."/>
        </authorList>
    </citation>
    <scope>NUCLEOTIDE SEQUENCE</scope>
    <source>
        <strain evidence="1">CPCC 203386</strain>
    </source>
</reference>
<gene>
    <name evidence="1" type="ORF">N1032_27935</name>
</gene>
<name>A0ABT2HCA3_9MICO</name>
<dbReference type="InterPro" id="IPR021739">
    <property type="entry name" value="SaV-like"/>
</dbReference>
<protein>
    <submittedName>
        <fullName evidence="1">DUF3310 domain-containing protein</fullName>
    </submittedName>
</protein>
<sequence>LRSDLMRPQMTTTTDMVNSPAHYNAGEIECIDAIRAALTPEEFAGFCKGNALKYIWRAGKKGEAIQDFKKSSWYIDKLI</sequence>